<keyword evidence="2" id="KW-0012">Acyltransferase</keyword>
<sequence>MAEKSIFLIDIDKILKEKAGKKAGYVPRFLVSYLKRIVHQDEINGFLRSVEDKTGVEFLAACMDFLDVKLEVEGLENLPQEGLCTFVSNHPLGGQDGVALGYLLGKHYDGRIKYLVNDLLMNLHGLAPLCIPINKTGSQSRDFPRMVEEGFRSDSHIIMFPAGICSRRRHGVIQDLPWKKTFVTKSVETQRNVVPVHFEGRNSDFFYNLANACKFLGIRFNIAMLYLADEMFKNRHKTFRVAIGKPIPWQTFNRSKSPVEWAAYVRDLVYKL</sequence>
<keyword evidence="2" id="KW-0808">Transferase</keyword>
<accession>A0ABR8YBH8</accession>
<name>A0ABR8YBH8_9BACT</name>
<dbReference type="InterPro" id="IPR045746">
    <property type="entry name" value="ACT14924-like_Acyltransf_dom"/>
</dbReference>
<dbReference type="SUPFAM" id="SSF69593">
    <property type="entry name" value="Glycerol-3-phosphate (1)-acyltransferase"/>
    <property type="match status" value="1"/>
</dbReference>
<proteinExistence type="predicted"/>
<keyword evidence="3" id="KW-1185">Reference proteome</keyword>
<evidence type="ECO:0000313" key="2">
    <source>
        <dbReference type="EMBL" id="MBD8041537.1"/>
    </source>
</evidence>
<evidence type="ECO:0000313" key="3">
    <source>
        <dbReference type="Proteomes" id="UP000620874"/>
    </source>
</evidence>
<reference evidence="2 3" key="1">
    <citation type="submission" date="2020-08" db="EMBL/GenBank/DDBJ databases">
        <title>A Genomic Blueprint of the Chicken Gut Microbiome.</title>
        <authorList>
            <person name="Gilroy R."/>
            <person name="Ravi A."/>
            <person name="Getino M."/>
            <person name="Pursley I."/>
            <person name="Horton D.L."/>
            <person name="Alikhan N.-F."/>
            <person name="Baker D."/>
            <person name="Gharbi K."/>
            <person name="Hall N."/>
            <person name="Watson M."/>
            <person name="Adriaenssens E.M."/>
            <person name="Foster-Nyarko E."/>
            <person name="Jarju S."/>
            <person name="Secka A."/>
            <person name="Antonio M."/>
            <person name="Oren A."/>
            <person name="Chaudhuri R."/>
            <person name="La Ragione R.M."/>
            <person name="Hildebrand F."/>
            <person name="Pallen M.J."/>
        </authorList>
    </citation>
    <scope>NUCLEOTIDE SEQUENCE [LARGE SCALE GENOMIC DNA]</scope>
    <source>
        <strain evidence="2 3">Sa1CVN1</strain>
    </source>
</reference>
<feature type="domain" description="Putative acyltransferase ACT14924-like acyltransferase" evidence="1">
    <location>
        <begin position="14"/>
        <end position="270"/>
    </location>
</feature>
<comment type="caution">
    <text evidence="2">The sequence shown here is derived from an EMBL/GenBank/DDBJ whole genome shotgun (WGS) entry which is preliminary data.</text>
</comment>
<dbReference type="EMBL" id="JACSPP010000055">
    <property type="protein sequence ID" value="MBD8041537.1"/>
    <property type="molecule type" value="Genomic_DNA"/>
</dbReference>
<dbReference type="Proteomes" id="UP000620874">
    <property type="component" value="Unassembled WGS sequence"/>
</dbReference>
<organism evidence="2 3">
    <name type="scientific">Phocaeicola intestinalis</name>
    <dbReference type="NCBI Taxonomy" id="2762212"/>
    <lineage>
        <taxon>Bacteria</taxon>
        <taxon>Pseudomonadati</taxon>
        <taxon>Bacteroidota</taxon>
        <taxon>Bacteroidia</taxon>
        <taxon>Bacteroidales</taxon>
        <taxon>Bacteroidaceae</taxon>
        <taxon>Phocaeicola</taxon>
    </lineage>
</organism>
<dbReference type="Pfam" id="PF19576">
    <property type="entry name" value="Acyltransf_2"/>
    <property type="match status" value="1"/>
</dbReference>
<protein>
    <submittedName>
        <fullName evidence="2">1-acyl-sn-glycerol-3-phosphate acyltransferase</fullName>
    </submittedName>
</protein>
<evidence type="ECO:0000259" key="1">
    <source>
        <dbReference type="Pfam" id="PF19576"/>
    </source>
</evidence>
<dbReference type="GO" id="GO:0016746">
    <property type="term" value="F:acyltransferase activity"/>
    <property type="evidence" value="ECO:0007669"/>
    <property type="project" value="UniProtKB-KW"/>
</dbReference>
<dbReference type="RefSeq" id="WP_087210492.1">
    <property type="nucleotide sequence ID" value="NZ_JACSPP010000055.1"/>
</dbReference>
<gene>
    <name evidence="2" type="ORF">H9625_14020</name>
</gene>